<dbReference type="PIRSF" id="PIRSF028977">
    <property type="entry name" value="Nucleolar_complex_p3"/>
    <property type="match status" value="1"/>
</dbReference>
<evidence type="ECO:0000259" key="8">
    <source>
        <dbReference type="Pfam" id="PF03914"/>
    </source>
</evidence>
<dbReference type="AlphaFoldDB" id="A0A0B7F2L1"/>
<dbReference type="PANTHER" id="PTHR14428">
    <property type="entry name" value="NUCLEOLAR COMPLEX PROTEIN 3"/>
    <property type="match status" value="1"/>
</dbReference>
<dbReference type="GO" id="GO:0003682">
    <property type="term" value="F:chromatin binding"/>
    <property type="evidence" value="ECO:0007669"/>
    <property type="project" value="TreeGrafter"/>
</dbReference>
<accession>A0A0B7F2L1</accession>
<dbReference type="GO" id="GO:0042254">
    <property type="term" value="P:ribosome biogenesis"/>
    <property type="evidence" value="ECO:0007669"/>
    <property type="project" value="UniProtKB-KW"/>
</dbReference>
<evidence type="ECO:0000256" key="6">
    <source>
        <dbReference type="SAM" id="Coils"/>
    </source>
</evidence>
<proteinExistence type="inferred from homology"/>
<sequence>MKLKRSAAVANGKPRKKQKTEPVKKTKDKSKGKERASERTTIPIPEAESDEEQDLGQGEGLEYFEQSRNIQFLASLDKKGIARSKKETQRLHKLTKPTRESRVADDDLPSIDSHSDDGEDWSSLDSDGLSDEDTLSDEDADSDADREKQLDSDEELPYEKAGRPRPPSPKRQTERLPIKLGDGRIQSTGAREALSDSEEQGESEEDESIAVSETKPPVIEDVATGARFGRPAVRDIVGQKSRKARVEAAKEQLASICQEIIAEPENSLGLLRRLHTFALPSIPGGISQNGEQLPPTPNDSRIRTLALLSQLAVFKDIVPGYRIRALTEHEKAEKVSQAVQRTRDWEQGLVGVYQNYLKLLEAEIKAKSELDQVALKCMCELLTSITHFNFNSNIMATVVARLSKRSWDEVSDLCSSSLITMIRSDTTGGPSLEAVRLLNRMIKERRFLIHPKVLNCLLHLRLKTELGVRANREKIDRPEENREKVKKLRKGKKANTKEGQVYLSKKAKKALKANKEIEGEMAEATAEIDKEERAQQQTETLKLLFVLYFRILKHPKPTPLLPAALEGISRYAHMVNVDFFKDLLQVLKELIERGHFHEEEEEEEAGQVSVQGSEVLRQRLLCISTAFELLSGQGEALNIDLNDFVQHLYSLIPPLSLSPDIESSSQTSTGRSIHLANSAELLFRALDKVFAPRTASTAHPPWRIAAFTKRLLTASTHFPPSTSTRTLEFVHALIVKYPQLDALLGSDDRAANGVYRPDVDDPQLANAFASSAWELQLLSTHWDEGVRTAALKITNFTRS</sequence>
<feature type="domain" description="CCAAT-binding factor" evidence="8">
    <location>
        <begin position="620"/>
        <end position="790"/>
    </location>
</feature>
<dbReference type="GO" id="GO:0005730">
    <property type="term" value="C:nucleolus"/>
    <property type="evidence" value="ECO:0007669"/>
    <property type="project" value="UniProtKB-SubCell"/>
</dbReference>
<dbReference type="OrthoDB" id="10263597at2759"/>
<feature type="compositionally biased region" description="Basic and acidic residues" evidence="7">
    <location>
        <begin position="77"/>
        <end position="90"/>
    </location>
</feature>
<dbReference type="STRING" id="1108050.A0A0B7F2L1"/>
<feature type="region of interest" description="Disordered" evidence="7">
    <location>
        <begin position="77"/>
        <end position="215"/>
    </location>
</feature>
<evidence type="ECO:0000259" key="9">
    <source>
        <dbReference type="Pfam" id="PF07540"/>
    </source>
</evidence>
<dbReference type="Pfam" id="PF07540">
    <property type="entry name" value="NOC3p"/>
    <property type="match status" value="1"/>
</dbReference>
<evidence type="ECO:0000313" key="11">
    <source>
        <dbReference type="Proteomes" id="UP000059188"/>
    </source>
</evidence>
<evidence type="ECO:0000256" key="2">
    <source>
        <dbReference type="ARBA" id="ARBA00007797"/>
    </source>
</evidence>
<evidence type="ECO:0000313" key="10">
    <source>
        <dbReference type="EMBL" id="CEL51740.1"/>
    </source>
</evidence>
<feature type="compositionally biased region" description="Basic and acidic residues" evidence="7">
    <location>
        <begin position="143"/>
        <end position="162"/>
    </location>
</feature>
<dbReference type="PANTHER" id="PTHR14428:SF5">
    <property type="entry name" value="NUCLEOLAR COMPLEX PROTEIN 3 HOMOLOG"/>
    <property type="match status" value="1"/>
</dbReference>
<feature type="compositionally biased region" description="Acidic residues" evidence="7">
    <location>
        <begin position="195"/>
        <end position="208"/>
    </location>
</feature>
<dbReference type="InterPro" id="IPR011501">
    <property type="entry name" value="Noc3_N"/>
</dbReference>
<feature type="coiled-coil region" evidence="6">
    <location>
        <begin position="507"/>
        <end position="541"/>
    </location>
</feature>
<evidence type="ECO:0000256" key="3">
    <source>
        <dbReference type="ARBA" id="ARBA00023054"/>
    </source>
</evidence>
<comment type="subcellular location">
    <subcellularLocation>
        <location evidence="1 5">Nucleus</location>
        <location evidence="1 5">Nucleolus</location>
    </subcellularLocation>
</comment>
<comment type="similarity">
    <text evidence="2 5">Belongs to the CBF/MAK21 family.</text>
</comment>
<dbReference type="Proteomes" id="UP000059188">
    <property type="component" value="Unassembled WGS sequence"/>
</dbReference>
<gene>
    <name evidence="10" type="ORF">RSOLAG1IB_00275</name>
</gene>
<reference evidence="10 11" key="1">
    <citation type="submission" date="2014-11" db="EMBL/GenBank/DDBJ databases">
        <authorList>
            <person name="Wibberg Daniel"/>
        </authorList>
    </citation>
    <scope>NUCLEOTIDE SEQUENCE [LARGE SCALE GENOMIC DNA]</scope>
    <source>
        <strain evidence="10">Rhizoctonia solani AG1-IB 7/3/14</strain>
    </source>
</reference>
<feature type="region of interest" description="Disordered" evidence="7">
    <location>
        <begin position="1"/>
        <end position="62"/>
    </location>
</feature>
<dbReference type="GO" id="GO:0006270">
    <property type="term" value="P:DNA replication initiation"/>
    <property type="evidence" value="ECO:0007669"/>
    <property type="project" value="TreeGrafter"/>
</dbReference>
<evidence type="ECO:0000256" key="7">
    <source>
        <dbReference type="SAM" id="MobiDB-lite"/>
    </source>
</evidence>
<feature type="compositionally biased region" description="Acidic residues" evidence="7">
    <location>
        <begin position="117"/>
        <end position="142"/>
    </location>
</feature>
<feature type="compositionally biased region" description="Basic and acidic residues" evidence="7">
    <location>
        <begin position="19"/>
        <end position="38"/>
    </location>
</feature>
<dbReference type="EMBL" id="LN679100">
    <property type="protein sequence ID" value="CEL51740.1"/>
    <property type="molecule type" value="Genomic_DNA"/>
</dbReference>
<evidence type="ECO:0000256" key="1">
    <source>
        <dbReference type="ARBA" id="ARBA00004604"/>
    </source>
</evidence>
<keyword evidence="11" id="KW-1185">Reference proteome</keyword>
<keyword evidence="5" id="KW-0690">Ribosome biogenesis</keyword>
<keyword evidence="4" id="KW-0539">Nucleus</keyword>
<comment type="function">
    <text evidence="5">Required for synthesis of 60S ribosomal subunits and the transport of pre-ribosomes from the nucleoplasm to the cytoplasm.</text>
</comment>
<name>A0A0B7F2L1_THACB</name>
<protein>
    <recommendedName>
        <fullName evidence="5">Nucleolar complex-associated protein 3</fullName>
    </recommendedName>
</protein>
<dbReference type="Pfam" id="PF03914">
    <property type="entry name" value="CBF"/>
    <property type="match status" value="1"/>
</dbReference>
<keyword evidence="3 6" id="KW-0175">Coiled coil</keyword>
<feature type="domain" description="Nucleolar complex-associated protein 3 N-terminal" evidence="9">
    <location>
        <begin position="249"/>
        <end position="356"/>
    </location>
</feature>
<organism evidence="10 11">
    <name type="scientific">Thanatephorus cucumeris (strain AG1-IB / isolate 7/3/14)</name>
    <name type="common">Lettuce bottom rot fungus</name>
    <name type="synonym">Rhizoctonia solani</name>
    <dbReference type="NCBI Taxonomy" id="1108050"/>
    <lineage>
        <taxon>Eukaryota</taxon>
        <taxon>Fungi</taxon>
        <taxon>Dikarya</taxon>
        <taxon>Basidiomycota</taxon>
        <taxon>Agaricomycotina</taxon>
        <taxon>Agaricomycetes</taxon>
        <taxon>Cantharellales</taxon>
        <taxon>Ceratobasidiaceae</taxon>
        <taxon>Rhizoctonia</taxon>
        <taxon>Rhizoctonia solani AG-1</taxon>
    </lineage>
</organism>
<dbReference type="InterPro" id="IPR016903">
    <property type="entry name" value="Nucleolar_cplx-assoc_3"/>
</dbReference>
<dbReference type="InterPro" id="IPR005612">
    <property type="entry name" value="CCAAT-binding_factor"/>
</dbReference>
<evidence type="ECO:0000256" key="5">
    <source>
        <dbReference type="PIRNR" id="PIRNR028977"/>
    </source>
</evidence>
<evidence type="ECO:0000256" key="4">
    <source>
        <dbReference type="ARBA" id="ARBA00023242"/>
    </source>
</evidence>